<dbReference type="OrthoDB" id="6548977at2"/>
<keyword evidence="4" id="KW-1185">Reference proteome</keyword>
<proteinExistence type="predicted"/>
<gene>
    <name evidence="2" type="ORF">SAMN05421680_1191</name>
    <name evidence="1" type="ORF">Xmau_03796</name>
</gene>
<dbReference type="EMBL" id="FORG01000019">
    <property type="protein sequence ID" value="SFJ88753.1"/>
    <property type="molecule type" value="Genomic_DNA"/>
</dbReference>
<accession>A0A1I3V1E5</accession>
<dbReference type="Proteomes" id="UP000198919">
    <property type="component" value="Unassembled WGS sequence"/>
</dbReference>
<evidence type="ECO:0000313" key="1">
    <source>
        <dbReference type="EMBL" id="PHM37579.1"/>
    </source>
</evidence>
<evidence type="ECO:0000313" key="4">
    <source>
        <dbReference type="Proteomes" id="UP000224607"/>
    </source>
</evidence>
<protein>
    <submittedName>
        <fullName evidence="2">Uncharacterized protein</fullName>
    </submittedName>
</protein>
<evidence type="ECO:0000313" key="2">
    <source>
        <dbReference type="EMBL" id="SFJ88753.1"/>
    </source>
</evidence>
<reference evidence="3" key="1">
    <citation type="submission" date="2016-10" db="EMBL/GenBank/DDBJ databases">
        <authorList>
            <person name="Varghese N."/>
            <person name="Submissions S."/>
        </authorList>
    </citation>
    <scope>NUCLEOTIDE SEQUENCE [LARGE SCALE GENOMIC DNA]</scope>
    <source>
        <strain evidence="3">DSM 17908</strain>
    </source>
</reference>
<dbReference type="Proteomes" id="UP000224607">
    <property type="component" value="Unassembled WGS sequence"/>
</dbReference>
<dbReference type="RefSeq" id="WP_092512711.1">
    <property type="nucleotide sequence ID" value="NZ_CAWNQB010000013.1"/>
</dbReference>
<evidence type="ECO:0000313" key="3">
    <source>
        <dbReference type="Proteomes" id="UP000198919"/>
    </source>
</evidence>
<sequence>MYHETTVGALIKRLQRYSPDELCVGSLWFDDDFRSQSEGIPMTDDDIAEAMRNVLRCFDANIGINWEAIEEAINLMRQRKSG</sequence>
<organism evidence="2 3">
    <name type="scientific">Xenorhabdus mauleonii</name>
    <dbReference type="NCBI Taxonomy" id="351675"/>
    <lineage>
        <taxon>Bacteria</taxon>
        <taxon>Pseudomonadati</taxon>
        <taxon>Pseudomonadota</taxon>
        <taxon>Gammaproteobacteria</taxon>
        <taxon>Enterobacterales</taxon>
        <taxon>Morganellaceae</taxon>
        <taxon>Xenorhabdus</taxon>
    </lineage>
</organism>
<reference evidence="2" key="2">
    <citation type="submission" date="2016-10" db="EMBL/GenBank/DDBJ databases">
        <authorList>
            <person name="de Groot N.N."/>
        </authorList>
    </citation>
    <scope>NUCLEOTIDE SEQUENCE [LARGE SCALE GENOMIC DNA]</scope>
    <source>
        <strain evidence="2">DSM 17908</strain>
    </source>
</reference>
<reference evidence="1 4" key="3">
    <citation type="journal article" date="2017" name="Nat. Microbiol.">
        <title>Natural product diversity associated with the nematode symbionts Photorhabdus and Xenorhabdus.</title>
        <authorList>
            <person name="Tobias N.J."/>
            <person name="Wolff H."/>
            <person name="Djahanschiri B."/>
            <person name="Grundmann F."/>
            <person name="Kronenwerth M."/>
            <person name="Shi Y.M."/>
            <person name="Simonyi S."/>
            <person name="Grun P."/>
            <person name="Shapiro-Ilan D."/>
            <person name="Pidot S.J."/>
            <person name="Stinear T.P."/>
            <person name="Ebersberger I."/>
            <person name="Bode H.B."/>
        </authorList>
    </citation>
    <scope>NUCLEOTIDE SEQUENCE [LARGE SCALE GENOMIC DNA]</scope>
    <source>
        <strain evidence="1 4">DSM 17908</strain>
    </source>
</reference>
<dbReference type="EMBL" id="NITY01000020">
    <property type="protein sequence ID" value="PHM37579.1"/>
    <property type="molecule type" value="Genomic_DNA"/>
</dbReference>
<name>A0A1I3V1E5_9GAMM</name>
<dbReference type="AlphaFoldDB" id="A0A1I3V1E5"/>